<evidence type="ECO:0000256" key="1">
    <source>
        <dbReference type="ARBA" id="ARBA00022701"/>
    </source>
</evidence>
<dbReference type="SUPFAM" id="SSF52540">
    <property type="entry name" value="P-loop containing nucleoside triphosphate hydrolases"/>
    <property type="match status" value="1"/>
</dbReference>
<name>A0A2V2VGC9_TRYCR</name>
<feature type="coiled-coil region" evidence="5">
    <location>
        <begin position="355"/>
        <end position="396"/>
    </location>
</feature>
<proteinExistence type="inferred from homology"/>
<feature type="domain" description="Kinesin motor" evidence="6">
    <location>
        <begin position="10"/>
        <end position="340"/>
    </location>
</feature>
<dbReference type="Gene3D" id="3.40.850.10">
    <property type="entry name" value="Kinesin motor domain"/>
    <property type="match status" value="1"/>
</dbReference>
<protein>
    <submittedName>
        <fullName evidence="7">Putative kinesin</fullName>
    </submittedName>
</protein>
<dbReference type="AlphaFoldDB" id="A0A2V2VGC9"/>
<reference evidence="7 8" key="1">
    <citation type="journal article" date="2018" name="Microb. Genom.">
        <title>Expanding an expanded genome: long-read sequencing of Trypanosoma cruzi.</title>
        <authorList>
            <person name="Berna L."/>
            <person name="Rodriguez M."/>
            <person name="Chiribao M.L."/>
            <person name="Parodi-Talice A."/>
            <person name="Pita S."/>
            <person name="Rijo G."/>
            <person name="Alvarez-Valin F."/>
            <person name="Robello C."/>
        </authorList>
    </citation>
    <scope>NUCLEOTIDE SEQUENCE [LARGE SCALE GENOMIC DNA]</scope>
    <source>
        <strain evidence="7 8">Dm28c</strain>
    </source>
</reference>
<dbReference type="VEuPathDB" id="TriTrypDB:C4B63_23g188"/>
<dbReference type="VEuPathDB" id="TriTrypDB:TcCLB.510323.120"/>
<dbReference type="SMART" id="SM00129">
    <property type="entry name" value="KISc"/>
    <property type="match status" value="1"/>
</dbReference>
<dbReference type="GO" id="GO:0008017">
    <property type="term" value="F:microtubule binding"/>
    <property type="evidence" value="ECO:0007669"/>
    <property type="project" value="InterPro"/>
</dbReference>
<dbReference type="InterPro" id="IPR035892">
    <property type="entry name" value="C2_domain_sf"/>
</dbReference>
<dbReference type="Gene3D" id="2.60.40.150">
    <property type="entry name" value="C2 domain"/>
    <property type="match status" value="1"/>
</dbReference>
<dbReference type="PRINTS" id="PR00380">
    <property type="entry name" value="KINESINHEAVY"/>
</dbReference>
<dbReference type="GO" id="GO:0005524">
    <property type="term" value="F:ATP binding"/>
    <property type="evidence" value="ECO:0007669"/>
    <property type="project" value="UniProtKB-UniRule"/>
</dbReference>
<keyword evidence="2 5" id="KW-0175">Coiled coil</keyword>
<dbReference type="InterPro" id="IPR027640">
    <property type="entry name" value="Kinesin-like_fam"/>
</dbReference>
<accession>A0A2V2VGC9</accession>
<dbReference type="InterPro" id="IPR027417">
    <property type="entry name" value="P-loop_NTPase"/>
</dbReference>
<dbReference type="VEuPathDB" id="TriTrypDB:TcCL_NonESM06200"/>
<dbReference type="CDD" id="cd00106">
    <property type="entry name" value="KISc"/>
    <property type="match status" value="1"/>
</dbReference>
<dbReference type="VEuPathDB" id="TriTrypDB:TcG_10922"/>
<dbReference type="SUPFAM" id="SSF49562">
    <property type="entry name" value="C2 domain (Calcium/lipid-binding domain, CaLB)"/>
    <property type="match status" value="1"/>
</dbReference>
<dbReference type="EMBL" id="PRFA01000023">
    <property type="protein sequence ID" value="PWU95204.1"/>
    <property type="molecule type" value="Genomic_DNA"/>
</dbReference>
<sequence length="590" mass="65987">MAELAGTAGRIQVGVRMCPPRQGEKVIVHADSDDQRAVLIDAEGGRASTMFKFDRVFTGGQDEVYEAIGRPMLKEAFEGFNVCLFAYGQTGSGKTHSLFGDLNSKEGYGVAPRFAQDMIEEAQLRVESDSAATIKFFVTMIEVYMEKVRDLLAPRARGQEPESLEIHEDSQHRVYVKGAGVHSVLSLERMLELLKKGNANRQTGETKMNETSSRSHAIVQITISQKYGSLDMRDVESVVLLVDLAGSERQSKTESTGVAFEEAKKINHSLLMLGRAMNSFSDRKGGDAFISLRASKLTRLLSESFGGNSKTWMLATVSTAANNLTETISTLEYAQNAMAITNKAKVNDTKKNIELKRLRELVASLEGRLDVVALEKQRKQEEIGRLTQERDKLRQEVAFADSVHDARDKLELALNNIRLSNIALRRRVEAASEGFIHSLDNKSCFLFFKGRCSITLESVLRGQRRSFYIGLLTESGVLTEATLHIQLFPCEHHANERNDPMQLIGKSLRFCLHVVGASGIPKAFVAHTFCKFTLLHDREERYFTTSTAENTQNPRWGYVKVFEIPELTAEVIRCFCEHTVFAFEVFAFNA</sequence>
<dbReference type="Proteomes" id="UP000246121">
    <property type="component" value="Unassembled WGS sequence"/>
</dbReference>
<dbReference type="PANTHER" id="PTHR47968">
    <property type="entry name" value="CENTROMERE PROTEIN E"/>
    <property type="match status" value="1"/>
</dbReference>
<dbReference type="VEuPathDB" id="TriTrypDB:TcBrA4_0129990"/>
<evidence type="ECO:0000259" key="6">
    <source>
        <dbReference type="PROSITE" id="PS50067"/>
    </source>
</evidence>
<dbReference type="GO" id="GO:0003777">
    <property type="term" value="F:microtubule motor activity"/>
    <property type="evidence" value="ECO:0007669"/>
    <property type="project" value="InterPro"/>
</dbReference>
<keyword evidence="4" id="KW-0547">Nucleotide-binding</keyword>
<dbReference type="VEuPathDB" id="TriTrypDB:BCY84_15238"/>
<dbReference type="VEuPathDB" id="TriTrypDB:C3747_14g14"/>
<dbReference type="VEuPathDB" id="TriTrypDB:TCDM_00266"/>
<dbReference type="VEuPathDB" id="TriTrypDB:TcCLB.508153.200"/>
<dbReference type="CDD" id="cd00030">
    <property type="entry name" value="C2"/>
    <property type="match status" value="1"/>
</dbReference>
<keyword evidence="3 4" id="KW-0505">Motor protein</keyword>
<dbReference type="FunFam" id="3.40.850.10:FF:000116">
    <property type="entry name" value="Putative kinesin"/>
    <property type="match status" value="1"/>
</dbReference>
<dbReference type="VEuPathDB" id="TriTrypDB:Tc_MARK_3194"/>
<dbReference type="InterPro" id="IPR001752">
    <property type="entry name" value="Kinesin_motor_dom"/>
</dbReference>
<comment type="caution">
    <text evidence="7">The sequence shown here is derived from an EMBL/GenBank/DDBJ whole genome shotgun (WGS) entry which is preliminary data.</text>
</comment>
<evidence type="ECO:0000256" key="4">
    <source>
        <dbReference type="PROSITE-ProRule" id="PRU00283"/>
    </source>
</evidence>
<evidence type="ECO:0000256" key="3">
    <source>
        <dbReference type="ARBA" id="ARBA00023175"/>
    </source>
</evidence>
<dbReference type="VEuPathDB" id="TriTrypDB:TcG_10920"/>
<keyword evidence="4" id="KW-0067">ATP-binding</keyword>
<keyword evidence="1" id="KW-0493">Microtubule</keyword>
<feature type="binding site" evidence="4">
    <location>
        <begin position="88"/>
        <end position="95"/>
    </location>
    <ligand>
        <name>ATP</name>
        <dbReference type="ChEBI" id="CHEBI:30616"/>
    </ligand>
</feature>
<dbReference type="PROSITE" id="PS50067">
    <property type="entry name" value="KINESIN_MOTOR_2"/>
    <property type="match status" value="1"/>
</dbReference>
<dbReference type="GO" id="GO:0005874">
    <property type="term" value="C:microtubule"/>
    <property type="evidence" value="ECO:0007669"/>
    <property type="project" value="UniProtKB-KW"/>
</dbReference>
<dbReference type="VEuPathDB" id="TriTrypDB:TCSYLVIO_004407"/>
<organism evidence="7 8">
    <name type="scientific">Trypanosoma cruzi</name>
    <dbReference type="NCBI Taxonomy" id="5693"/>
    <lineage>
        <taxon>Eukaryota</taxon>
        <taxon>Discoba</taxon>
        <taxon>Euglenozoa</taxon>
        <taxon>Kinetoplastea</taxon>
        <taxon>Metakinetoplastina</taxon>
        <taxon>Trypanosomatida</taxon>
        <taxon>Trypanosomatidae</taxon>
        <taxon>Trypanosoma</taxon>
        <taxon>Schizotrypanum</taxon>
    </lineage>
</organism>
<evidence type="ECO:0000313" key="8">
    <source>
        <dbReference type="Proteomes" id="UP000246121"/>
    </source>
</evidence>
<dbReference type="GO" id="GO:0007018">
    <property type="term" value="P:microtubule-based movement"/>
    <property type="evidence" value="ECO:0007669"/>
    <property type="project" value="InterPro"/>
</dbReference>
<gene>
    <name evidence="7" type="ORF">C4B63_23g188</name>
</gene>
<dbReference type="PANTHER" id="PTHR47968:SF36">
    <property type="entry name" value="KINESIN HEAVY CHAIN ISOFORM X1"/>
    <property type="match status" value="1"/>
</dbReference>
<comment type="similarity">
    <text evidence="4">Belongs to the TRAFAC class myosin-kinesin ATPase superfamily. Kinesin family.</text>
</comment>
<evidence type="ECO:0000313" key="7">
    <source>
        <dbReference type="EMBL" id="PWU95204.1"/>
    </source>
</evidence>
<dbReference type="VEuPathDB" id="TriTrypDB:TcYC6_0048870"/>
<dbReference type="Pfam" id="PF00225">
    <property type="entry name" value="Kinesin"/>
    <property type="match status" value="1"/>
</dbReference>
<dbReference type="InterPro" id="IPR036961">
    <property type="entry name" value="Kinesin_motor_dom_sf"/>
</dbReference>
<dbReference type="VEuPathDB" id="TriTrypDB:ECC02_001746"/>
<dbReference type="VEuPathDB" id="TriTrypDB:TcCL_NonESM06199"/>
<evidence type="ECO:0000256" key="2">
    <source>
        <dbReference type="ARBA" id="ARBA00023054"/>
    </source>
</evidence>
<evidence type="ECO:0000256" key="5">
    <source>
        <dbReference type="SAM" id="Coils"/>
    </source>
</evidence>